<evidence type="ECO:0000313" key="1">
    <source>
        <dbReference type="EMBL" id="MBB3224681.1"/>
    </source>
</evidence>
<dbReference type="AlphaFoldDB" id="A0A4P8HWW0"/>
<sequence>MKDRHGGTGRQTAQARFQTLRAFFDIVREPASNQQKAEDIDKRMANRAHGFDTASDRQACGYGERPASLRLRPASGYLRPYYVVLQPA</sequence>
<dbReference type="Proteomes" id="UP000298763">
    <property type="component" value="Chromosome"/>
</dbReference>
<keyword evidence="3" id="KW-1185">Reference proteome</keyword>
<dbReference type="Proteomes" id="UP000584325">
    <property type="component" value="Unassembled WGS sequence"/>
</dbReference>
<organism evidence="1 4">
    <name type="scientific">Pseudoduganella umbonata</name>
    <dbReference type="NCBI Taxonomy" id="864828"/>
    <lineage>
        <taxon>Bacteria</taxon>
        <taxon>Pseudomonadati</taxon>
        <taxon>Pseudomonadota</taxon>
        <taxon>Betaproteobacteria</taxon>
        <taxon>Burkholderiales</taxon>
        <taxon>Oxalobacteraceae</taxon>
        <taxon>Telluria group</taxon>
        <taxon>Pseudoduganella</taxon>
    </lineage>
</organism>
<accession>A0A4P8HWW0</accession>
<dbReference type="EMBL" id="JACHXS010000013">
    <property type="protein sequence ID" value="MBB3224681.1"/>
    <property type="molecule type" value="Genomic_DNA"/>
</dbReference>
<evidence type="ECO:0000313" key="2">
    <source>
        <dbReference type="EMBL" id="QCP13432.1"/>
    </source>
</evidence>
<dbReference type="EMBL" id="CP040017">
    <property type="protein sequence ID" value="QCP13432.1"/>
    <property type="molecule type" value="Genomic_DNA"/>
</dbReference>
<name>A0A4P8HWW0_9BURK</name>
<protein>
    <submittedName>
        <fullName evidence="1">Uncharacterized protein</fullName>
    </submittedName>
</protein>
<gene>
    <name evidence="2" type="ORF">FCL38_25595</name>
    <name evidence="1" type="ORF">FHS02_005546</name>
</gene>
<evidence type="ECO:0000313" key="3">
    <source>
        <dbReference type="Proteomes" id="UP000298763"/>
    </source>
</evidence>
<reference evidence="2 3" key="1">
    <citation type="submission" date="2019-05" db="EMBL/GenBank/DDBJ databases">
        <title>Draft Genome Sequences of Six Type Strains of the Genus Massilia.</title>
        <authorList>
            <person name="Miess H."/>
            <person name="Frediansyhah A."/>
            <person name="Gross H."/>
        </authorList>
    </citation>
    <scope>NUCLEOTIDE SEQUENCE [LARGE SCALE GENOMIC DNA]</scope>
    <source>
        <strain evidence="2 3">DSMZ 26121</strain>
    </source>
</reference>
<evidence type="ECO:0000313" key="4">
    <source>
        <dbReference type="Proteomes" id="UP000584325"/>
    </source>
</evidence>
<proteinExistence type="predicted"/>
<reference evidence="1 4" key="2">
    <citation type="submission" date="2020-08" db="EMBL/GenBank/DDBJ databases">
        <title>Genomic Encyclopedia of Type Strains, Phase III (KMG-III): the genomes of soil and plant-associated and newly described type strains.</title>
        <authorList>
            <person name="Whitman W."/>
        </authorList>
    </citation>
    <scope>NUCLEOTIDE SEQUENCE [LARGE SCALE GENOMIC DNA]</scope>
    <source>
        <strain evidence="1 4">CECT 7753</strain>
    </source>
</reference>